<dbReference type="OrthoDB" id="5979464at2759"/>
<accession>A0A3M6UGP7</accession>
<dbReference type="EMBL" id="RCHS01001562">
    <property type="protein sequence ID" value="RMX52835.1"/>
    <property type="molecule type" value="Genomic_DNA"/>
</dbReference>
<organism evidence="1 2">
    <name type="scientific">Pocillopora damicornis</name>
    <name type="common">Cauliflower coral</name>
    <name type="synonym">Millepora damicornis</name>
    <dbReference type="NCBI Taxonomy" id="46731"/>
    <lineage>
        <taxon>Eukaryota</taxon>
        <taxon>Metazoa</taxon>
        <taxon>Cnidaria</taxon>
        <taxon>Anthozoa</taxon>
        <taxon>Hexacorallia</taxon>
        <taxon>Scleractinia</taxon>
        <taxon>Astrocoeniina</taxon>
        <taxon>Pocilloporidae</taxon>
        <taxon>Pocillopora</taxon>
    </lineage>
</organism>
<evidence type="ECO:0000313" key="2">
    <source>
        <dbReference type="Proteomes" id="UP000275408"/>
    </source>
</evidence>
<dbReference type="Gene3D" id="2.60.120.200">
    <property type="match status" value="1"/>
</dbReference>
<sequence length="306" mass="35479">MWYLFNHNVDCEHQQLLKVRRTLHFHQNNLNWNLRSPKETQAGLSIISWDQHDAVWGWNDPVAMYPLQGTENDTSRCDNGDAQYFDDGKTLSWPIRAPGFPVNKRTRVIRITNNDGNFKLKDLTMIIHFRAADLGMRTLAQFVAHDKPILLLSLDDRDLHFSLYSKCENNMRIKKLKLATSMKIKNWTFAAVTYNQTSGYATLYASDGSTHSAHWGYVNIQEPQVIYLGNNIKFMSEASDQDEQEIPENFSGKMRCFILYRRALDFSQITKVESFCRKIALKGNDTDDDESHADDRIGICKLLIRY</sequence>
<comment type="caution">
    <text evidence="1">The sequence shown here is derived from an EMBL/GenBank/DDBJ whole genome shotgun (WGS) entry which is preliminary data.</text>
</comment>
<name>A0A3M6UGP7_POCDA</name>
<proteinExistence type="predicted"/>
<dbReference type="Proteomes" id="UP000275408">
    <property type="component" value="Unassembled WGS sequence"/>
</dbReference>
<evidence type="ECO:0000313" key="1">
    <source>
        <dbReference type="EMBL" id="RMX52835.1"/>
    </source>
</evidence>
<dbReference type="SUPFAM" id="SSF49899">
    <property type="entry name" value="Concanavalin A-like lectins/glucanases"/>
    <property type="match status" value="1"/>
</dbReference>
<protein>
    <submittedName>
        <fullName evidence="1">Uncharacterized protein</fullName>
    </submittedName>
</protein>
<keyword evidence="2" id="KW-1185">Reference proteome</keyword>
<reference evidence="1 2" key="1">
    <citation type="journal article" date="2018" name="Sci. Rep.">
        <title>Comparative analysis of the Pocillopora damicornis genome highlights role of immune system in coral evolution.</title>
        <authorList>
            <person name="Cunning R."/>
            <person name="Bay R.A."/>
            <person name="Gillette P."/>
            <person name="Baker A.C."/>
            <person name="Traylor-Knowles N."/>
        </authorList>
    </citation>
    <scope>NUCLEOTIDE SEQUENCE [LARGE SCALE GENOMIC DNA]</scope>
    <source>
        <strain evidence="1">RSMAS</strain>
        <tissue evidence="1">Whole animal</tissue>
    </source>
</reference>
<gene>
    <name evidence="1" type="ORF">pdam_00011320</name>
</gene>
<dbReference type="InterPro" id="IPR013320">
    <property type="entry name" value="ConA-like_dom_sf"/>
</dbReference>
<dbReference type="AlphaFoldDB" id="A0A3M6UGP7"/>